<dbReference type="Pfam" id="PF00069">
    <property type="entry name" value="Pkinase"/>
    <property type="match status" value="1"/>
</dbReference>
<reference evidence="2" key="2">
    <citation type="submission" date="2025-09" db="UniProtKB">
        <authorList>
            <consortium name="Ensembl"/>
        </authorList>
    </citation>
    <scope>IDENTIFICATION</scope>
</reference>
<dbReference type="InterPro" id="IPR011009">
    <property type="entry name" value="Kinase-like_dom_sf"/>
</dbReference>
<keyword evidence="3" id="KW-1185">Reference proteome</keyword>
<dbReference type="PROSITE" id="PS50011">
    <property type="entry name" value="PROTEIN_KINASE_DOM"/>
    <property type="match status" value="1"/>
</dbReference>
<dbReference type="InterPro" id="IPR000719">
    <property type="entry name" value="Prot_kinase_dom"/>
</dbReference>
<proteinExistence type="predicted"/>
<reference evidence="2" key="1">
    <citation type="submission" date="2025-08" db="UniProtKB">
        <authorList>
            <consortium name="Ensembl"/>
        </authorList>
    </citation>
    <scope>IDENTIFICATION</scope>
</reference>
<dbReference type="SMART" id="SM00220">
    <property type="entry name" value="S_TKc"/>
    <property type="match status" value="1"/>
</dbReference>
<protein>
    <submittedName>
        <fullName evidence="2">AP2 associated kinase 1</fullName>
    </submittedName>
</protein>
<dbReference type="PANTHER" id="PTHR47907">
    <property type="entry name" value="PROTEIN KINASE DOMAIN-CONTAINING PROTEIN"/>
    <property type="match status" value="1"/>
</dbReference>
<dbReference type="OMA" id="DERNNYV"/>
<evidence type="ECO:0000313" key="3">
    <source>
        <dbReference type="Proteomes" id="UP000694404"/>
    </source>
</evidence>
<dbReference type="GO" id="GO:0005524">
    <property type="term" value="F:ATP binding"/>
    <property type="evidence" value="ECO:0007669"/>
    <property type="project" value="InterPro"/>
</dbReference>
<dbReference type="GO" id="GO:0004672">
    <property type="term" value="F:protein kinase activity"/>
    <property type="evidence" value="ECO:0007669"/>
    <property type="project" value="InterPro"/>
</dbReference>
<accession>A0A8C0JE37</accession>
<dbReference type="PANTHER" id="PTHR47907:SF5">
    <property type="entry name" value="AP2 ASSOCIATED KINASE 1"/>
    <property type="match status" value="1"/>
</dbReference>
<evidence type="ECO:0000259" key="1">
    <source>
        <dbReference type="PROSITE" id="PS50011"/>
    </source>
</evidence>
<dbReference type="GeneTree" id="ENSGT00940000155968"/>
<name>A0A8C0JE37_CHEAB</name>
<dbReference type="Proteomes" id="UP000694404">
    <property type="component" value="Unplaced"/>
</dbReference>
<organism evidence="2 3">
    <name type="scientific">Chelonoidis abingdonii</name>
    <name type="common">Abingdon island giant tortoise</name>
    <name type="synonym">Testudo abingdonii</name>
    <dbReference type="NCBI Taxonomy" id="106734"/>
    <lineage>
        <taxon>Eukaryota</taxon>
        <taxon>Metazoa</taxon>
        <taxon>Chordata</taxon>
        <taxon>Craniata</taxon>
        <taxon>Vertebrata</taxon>
        <taxon>Euteleostomi</taxon>
        <taxon>Archelosauria</taxon>
        <taxon>Testudinata</taxon>
        <taxon>Testudines</taxon>
        <taxon>Cryptodira</taxon>
        <taxon>Durocryptodira</taxon>
        <taxon>Testudinoidea</taxon>
        <taxon>Testudinidae</taxon>
        <taxon>Chelonoidis</taxon>
    </lineage>
</organism>
<dbReference type="AlphaFoldDB" id="A0A8C0JE37"/>
<sequence length="252" mass="29088">LDRDLSGHKNIVGYIDSSVNSVSSGDVWEVLILMDFCRGGQVVNLMNQRLQMGFTENEVLQIFCDTCEAVARLHQCKMPIIHRDLKDSPTTTFGSLKLKFSKDLLSVRYTTLSYRAPEMVNLYSGKLITTKADIWALGCLLYKLCYFTLPFGESQVAICDGNFTIPDNSRYSQDMHCLIRYMLEPDPDKRPDIYQVSYFAFKLIKRECPVPNVQVSTQGPLQWNWDWNPSEGSLRYYSLSQFNVDCWRNPWL</sequence>
<dbReference type="Ensembl" id="ENSCABT00000034031.1">
    <property type="protein sequence ID" value="ENSCABP00000031044.1"/>
    <property type="gene ID" value="ENSCABG00000022687.1"/>
</dbReference>
<gene>
    <name evidence="2" type="primary">AAK1</name>
</gene>
<dbReference type="SUPFAM" id="SSF56112">
    <property type="entry name" value="Protein kinase-like (PK-like)"/>
    <property type="match status" value="1"/>
</dbReference>
<dbReference type="InterPro" id="IPR051744">
    <property type="entry name" value="AP2_assoc_SerThr_kinase"/>
</dbReference>
<feature type="domain" description="Protein kinase" evidence="1">
    <location>
        <begin position="1"/>
        <end position="201"/>
    </location>
</feature>
<dbReference type="Gene3D" id="1.10.510.10">
    <property type="entry name" value="Transferase(Phosphotransferase) domain 1"/>
    <property type="match status" value="2"/>
</dbReference>
<evidence type="ECO:0000313" key="2">
    <source>
        <dbReference type="Ensembl" id="ENSCABP00000031044.1"/>
    </source>
</evidence>